<evidence type="ECO:0008006" key="3">
    <source>
        <dbReference type="Google" id="ProtNLM"/>
    </source>
</evidence>
<protein>
    <recommendedName>
        <fullName evidence="3">PEP-CTERM protein-sorting domain-containing protein</fullName>
    </recommendedName>
</protein>
<accession>A0ABX5XVU1</accession>
<dbReference type="Proteomes" id="UP000318081">
    <property type="component" value="Chromosome"/>
</dbReference>
<keyword evidence="2" id="KW-1185">Reference proteome</keyword>
<proteinExistence type="predicted"/>
<evidence type="ECO:0000313" key="1">
    <source>
        <dbReference type="EMBL" id="QDV86074.1"/>
    </source>
</evidence>
<dbReference type="EMBL" id="CP036432">
    <property type="protein sequence ID" value="QDV86074.1"/>
    <property type="molecule type" value="Genomic_DNA"/>
</dbReference>
<gene>
    <name evidence="1" type="ORF">TBK1r_50920</name>
</gene>
<reference evidence="1 2" key="1">
    <citation type="submission" date="2019-02" db="EMBL/GenBank/DDBJ databases">
        <title>Deep-cultivation of Planctomycetes and their phenomic and genomic characterization uncovers novel biology.</title>
        <authorList>
            <person name="Wiegand S."/>
            <person name="Jogler M."/>
            <person name="Boedeker C."/>
            <person name="Pinto D."/>
            <person name="Vollmers J."/>
            <person name="Rivas-Marin E."/>
            <person name="Kohn T."/>
            <person name="Peeters S.H."/>
            <person name="Heuer A."/>
            <person name="Rast P."/>
            <person name="Oberbeckmann S."/>
            <person name="Bunk B."/>
            <person name="Jeske O."/>
            <person name="Meyerdierks A."/>
            <person name="Storesund J.E."/>
            <person name="Kallscheuer N."/>
            <person name="Luecker S."/>
            <person name="Lage O.M."/>
            <person name="Pohl T."/>
            <person name="Merkel B.J."/>
            <person name="Hornburger P."/>
            <person name="Mueller R.-W."/>
            <person name="Bruemmer F."/>
            <person name="Labrenz M."/>
            <person name="Spormann A.M."/>
            <person name="Op den Camp H."/>
            <person name="Overmann J."/>
            <person name="Amann R."/>
            <person name="Jetten M.S.M."/>
            <person name="Mascher T."/>
            <person name="Medema M.H."/>
            <person name="Devos D.P."/>
            <person name="Kaster A.-K."/>
            <person name="Ovreas L."/>
            <person name="Rohde M."/>
            <person name="Galperin M.Y."/>
            <person name="Jogler C."/>
        </authorList>
    </citation>
    <scope>NUCLEOTIDE SEQUENCE [LARGE SCALE GENOMIC DNA]</scope>
    <source>
        <strain evidence="1 2">TBK1r</strain>
    </source>
</reference>
<sequence>MGDKKMLSARFTAIALRAWGDRERLLEFPCHRFSCRSIPGGSALNHSALNHSANRAARLRLGADGVVCETAIDQLRQTVPPPSMHPGTLFPPLGRRIDFHCIAVNWLKVVSRVKGWLVGSPFLSPDSVMSPPLINRFVLAALLSFGLSQIACYADVAVNFSTSYRSSEGYVAGSPTAHPDWTGSTNMQVTPTGVGTLSNQLSGVDPIFSTTGALDAFPNHKFGVGDRIEIRAQLRFDLSGSLSTQEIARFGFSRDSSSGVIEQGFGVAWDEGFSQPSEERGHIRFFPDFNDFILADGAAPRNVNNSFQIQGRFAGLGANDRESNPFDITYAARHTGDDLWNVETLSITDQFSNATFFYDFSFQPAQTFQFDGQNAVLGQDLVVQGRSSNAVTATSDFISFSYQGNPVSAVPEPAMPCLVLAISGAMFLQRRPNRR</sequence>
<name>A0ABX5XVU1_9BACT</name>
<evidence type="ECO:0000313" key="2">
    <source>
        <dbReference type="Proteomes" id="UP000318081"/>
    </source>
</evidence>
<organism evidence="1 2">
    <name type="scientific">Stieleria magnilauensis</name>
    <dbReference type="NCBI Taxonomy" id="2527963"/>
    <lineage>
        <taxon>Bacteria</taxon>
        <taxon>Pseudomonadati</taxon>
        <taxon>Planctomycetota</taxon>
        <taxon>Planctomycetia</taxon>
        <taxon>Pirellulales</taxon>
        <taxon>Pirellulaceae</taxon>
        <taxon>Stieleria</taxon>
    </lineage>
</organism>